<dbReference type="PANTHER" id="PTHR43130">
    <property type="entry name" value="ARAC-FAMILY TRANSCRIPTIONAL REGULATOR"/>
    <property type="match status" value="1"/>
</dbReference>
<dbReference type="InterPro" id="IPR052158">
    <property type="entry name" value="INH-QAR"/>
</dbReference>
<dbReference type="Gene3D" id="3.40.50.880">
    <property type="match status" value="1"/>
</dbReference>
<dbReference type="Pfam" id="PF01965">
    <property type="entry name" value="DJ-1_PfpI"/>
    <property type="match status" value="1"/>
</dbReference>
<proteinExistence type="predicted"/>
<comment type="caution">
    <text evidence="2">The sequence shown here is derived from an EMBL/GenBank/DDBJ whole genome shotgun (WGS) entry which is preliminary data.</text>
</comment>
<organism evidence="2 3">
    <name type="scientific">Stackebrandtia albiflava</name>
    <dbReference type="NCBI Taxonomy" id="406432"/>
    <lineage>
        <taxon>Bacteria</taxon>
        <taxon>Bacillati</taxon>
        <taxon>Actinomycetota</taxon>
        <taxon>Actinomycetes</taxon>
        <taxon>Glycomycetales</taxon>
        <taxon>Glycomycetaceae</taxon>
        <taxon>Stackebrandtia</taxon>
    </lineage>
</organism>
<dbReference type="OrthoDB" id="4265717at2"/>
<dbReference type="PANTHER" id="PTHR43130:SF3">
    <property type="entry name" value="HTH-TYPE TRANSCRIPTIONAL REGULATOR RV1931C"/>
    <property type="match status" value="1"/>
</dbReference>
<dbReference type="SUPFAM" id="SSF52317">
    <property type="entry name" value="Class I glutamine amidotransferase-like"/>
    <property type="match status" value="1"/>
</dbReference>
<dbReference type="RefSeq" id="WP_147144297.1">
    <property type="nucleotide sequence ID" value="NZ_BAABIJ010000007.1"/>
</dbReference>
<dbReference type="AlphaFoldDB" id="A0A562UPL6"/>
<evidence type="ECO:0000313" key="2">
    <source>
        <dbReference type="EMBL" id="TWJ07558.1"/>
    </source>
</evidence>
<sequence>MRVEILMYDGVSEVDAIMALHVFQVAARLDAPVTARLVTADGATEVTGADHTRVTGLAEWSPDEADVLLVSGGWIHEVIADGELIERLARFRDPAAPRPILTGVCAGAVLLGAAGLLEGRPATTHHPAFPDLAAYAEVVDARIVDAGDVITAGGGPLSGFDLPLYLLERELGLSRTAARVEQFMEYDRRGTVWR</sequence>
<feature type="domain" description="DJ-1/PfpI" evidence="1">
    <location>
        <begin position="1"/>
        <end position="154"/>
    </location>
</feature>
<keyword evidence="3" id="KW-1185">Reference proteome</keyword>
<dbReference type="EMBL" id="VLLL01000011">
    <property type="protein sequence ID" value="TWJ07558.1"/>
    <property type="molecule type" value="Genomic_DNA"/>
</dbReference>
<dbReference type="InterPro" id="IPR002818">
    <property type="entry name" value="DJ-1/PfpI"/>
</dbReference>
<accession>A0A562UPL6</accession>
<protein>
    <submittedName>
        <fullName evidence="2">DJ-1/PfpI family protein</fullName>
    </submittedName>
</protein>
<dbReference type="Proteomes" id="UP000321617">
    <property type="component" value="Unassembled WGS sequence"/>
</dbReference>
<evidence type="ECO:0000313" key="3">
    <source>
        <dbReference type="Proteomes" id="UP000321617"/>
    </source>
</evidence>
<name>A0A562UPL6_9ACTN</name>
<dbReference type="InterPro" id="IPR029062">
    <property type="entry name" value="Class_I_gatase-like"/>
</dbReference>
<evidence type="ECO:0000259" key="1">
    <source>
        <dbReference type="Pfam" id="PF01965"/>
    </source>
</evidence>
<gene>
    <name evidence="2" type="ORF">LX16_5042</name>
</gene>
<reference evidence="2 3" key="1">
    <citation type="journal article" date="2013" name="Stand. Genomic Sci.">
        <title>Genomic Encyclopedia of Type Strains, Phase I: The one thousand microbial genomes (KMG-I) project.</title>
        <authorList>
            <person name="Kyrpides N.C."/>
            <person name="Woyke T."/>
            <person name="Eisen J.A."/>
            <person name="Garrity G."/>
            <person name="Lilburn T.G."/>
            <person name="Beck B.J."/>
            <person name="Whitman W.B."/>
            <person name="Hugenholtz P."/>
            <person name="Klenk H.P."/>
        </authorList>
    </citation>
    <scope>NUCLEOTIDE SEQUENCE [LARGE SCALE GENOMIC DNA]</scope>
    <source>
        <strain evidence="2 3">DSM 45044</strain>
    </source>
</reference>